<organism evidence="2 3">
    <name type="scientific">Marine Group I thaumarchaeote SCGC AAA799-E16</name>
    <dbReference type="NCBI Taxonomy" id="1502292"/>
    <lineage>
        <taxon>Archaea</taxon>
        <taxon>Nitrososphaerota</taxon>
        <taxon>Marine Group I</taxon>
    </lineage>
</organism>
<accession>A0A081S5K4</accession>
<feature type="transmembrane region" description="Helical" evidence="1">
    <location>
        <begin position="7"/>
        <end position="25"/>
    </location>
</feature>
<dbReference type="AlphaFoldDB" id="A0A081S5K4"/>
<keyword evidence="1" id="KW-0472">Membrane</keyword>
<keyword evidence="1" id="KW-0812">Transmembrane</keyword>
<keyword evidence="3" id="KW-1185">Reference proteome</keyword>
<sequence>MLSKRTIIGLVVGSIIIGIGGYSLITHIGTITIHEDYIVDVGDSTVYTIPAPQSTPQQMRIVGDSFDLEMTSPADGLQIPNTSYKKELSLEWTHLEDGNTIIQIQNTGNTELEITGTLIRSSDPIWFTFDLMVIISGMVIIGFSMGFTLRKPKGF</sequence>
<dbReference type="PATRIC" id="fig|1502292.3.peg.973"/>
<reference evidence="2 3" key="1">
    <citation type="submission" date="2014-06" db="EMBL/GenBank/DDBJ databases">
        <authorList>
            <person name="Ngugi D.K."/>
            <person name="Blom J."/>
            <person name="Alam I."/>
            <person name="Rashid M."/>
            <person name="Ba Alawi W."/>
            <person name="Zhang G."/>
            <person name="Hikmawan T."/>
            <person name="Guan Y."/>
            <person name="Antunes A."/>
            <person name="Siam R."/>
            <person name="Eldorry H."/>
            <person name="Bajic V."/>
            <person name="Stingl U."/>
        </authorList>
    </citation>
    <scope>NUCLEOTIDE SEQUENCE [LARGE SCALE GENOMIC DNA]</scope>
    <source>
        <strain evidence="2">SCGC AAA799-E16</strain>
    </source>
</reference>
<name>A0A081S5K4_9ARCH</name>
<keyword evidence="1" id="KW-1133">Transmembrane helix</keyword>
<feature type="transmembrane region" description="Helical" evidence="1">
    <location>
        <begin position="125"/>
        <end position="149"/>
    </location>
</feature>
<protein>
    <submittedName>
        <fullName evidence="2">Uncharacterized protein</fullName>
    </submittedName>
</protein>
<evidence type="ECO:0000313" key="2">
    <source>
        <dbReference type="EMBL" id="KER06207.1"/>
    </source>
</evidence>
<dbReference type="EMBL" id="JNVL01000013">
    <property type="protein sequence ID" value="KER06207.1"/>
    <property type="molecule type" value="Genomic_DNA"/>
</dbReference>
<dbReference type="Proteomes" id="UP000028027">
    <property type="component" value="Unassembled WGS sequence"/>
</dbReference>
<gene>
    <name evidence="2" type="ORF">AAA799E16_01053</name>
</gene>
<evidence type="ECO:0000256" key="1">
    <source>
        <dbReference type="SAM" id="Phobius"/>
    </source>
</evidence>
<evidence type="ECO:0000313" key="3">
    <source>
        <dbReference type="Proteomes" id="UP000028027"/>
    </source>
</evidence>
<proteinExistence type="predicted"/>
<comment type="caution">
    <text evidence="2">The sequence shown here is derived from an EMBL/GenBank/DDBJ whole genome shotgun (WGS) entry which is preliminary data.</text>
</comment>